<dbReference type="InterPro" id="IPR000847">
    <property type="entry name" value="LysR_HTH_N"/>
</dbReference>
<name>A0ABS4GIC7_9FIRM</name>
<dbReference type="InterPro" id="IPR036390">
    <property type="entry name" value="WH_DNA-bd_sf"/>
</dbReference>
<accession>A0ABS4GIC7</accession>
<feature type="domain" description="HTH lysR-type" evidence="1">
    <location>
        <begin position="26"/>
        <end position="83"/>
    </location>
</feature>
<protein>
    <submittedName>
        <fullName evidence="2">Molybdate transport system regulatory protein</fullName>
    </submittedName>
</protein>
<dbReference type="PANTHER" id="PTHR30432:SF1">
    <property type="entry name" value="DNA-BINDING TRANSCRIPTIONAL DUAL REGULATOR MODE"/>
    <property type="match status" value="1"/>
</dbReference>
<dbReference type="Gene3D" id="1.10.10.10">
    <property type="entry name" value="Winged helix-like DNA-binding domain superfamily/Winged helix DNA-binding domain"/>
    <property type="match status" value="1"/>
</dbReference>
<gene>
    <name evidence="2" type="ORF">J2Z76_003316</name>
</gene>
<proteinExistence type="predicted"/>
<dbReference type="Proteomes" id="UP001519342">
    <property type="component" value="Unassembled WGS sequence"/>
</dbReference>
<evidence type="ECO:0000259" key="1">
    <source>
        <dbReference type="Pfam" id="PF00126"/>
    </source>
</evidence>
<evidence type="ECO:0000313" key="2">
    <source>
        <dbReference type="EMBL" id="MBP1927414.1"/>
    </source>
</evidence>
<dbReference type="Pfam" id="PF00126">
    <property type="entry name" value="HTH_1"/>
    <property type="match status" value="1"/>
</dbReference>
<keyword evidence="3" id="KW-1185">Reference proteome</keyword>
<organism evidence="2 3">
    <name type="scientific">Sedimentibacter acidaminivorans</name>
    <dbReference type="NCBI Taxonomy" id="913099"/>
    <lineage>
        <taxon>Bacteria</taxon>
        <taxon>Bacillati</taxon>
        <taxon>Bacillota</taxon>
        <taxon>Tissierellia</taxon>
        <taxon>Sedimentibacter</taxon>
    </lineage>
</organism>
<dbReference type="InterPro" id="IPR051815">
    <property type="entry name" value="Molybdate_resp_trans_reg"/>
</dbReference>
<dbReference type="SUPFAM" id="SSF46785">
    <property type="entry name" value="Winged helix' DNA-binding domain"/>
    <property type="match status" value="1"/>
</dbReference>
<dbReference type="RefSeq" id="WP_209513120.1">
    <property type="nucleotide sequence ID" value="NZ_JAGGKS010000015.1"/>
</dbReference>
<evidence type="ECO:0000313" key="3">
    <source>
        <dbReference type="Proteomes" id="UP001519342"/>
    </source>
</evidence>
<sequence>MENLHCALRIRLAKENIFFGPGVVSLLECIKECESLNSAAKKINLSYSKANKMIKGAEEALGFKLLERKIGGIYGGGSTLTPECIDFLEKYLILEQEIKTFSDDLLEKIFESYL</sequence>
<dbReference type="PANTHER" id="PTHR30432">
    <property type="entry name" value="TRANSCRIPTIONAL REGULATOR MODE"/>
    <property type="match status" value="1"/>
</dbReference>
<dbReference type="EMBL" id="JAGGKS010000015">
    <property type="protein sequence ID" value="MBP1927414.1"/>
    <property type="molecule type" value="Genomic_DNA"/>
</dbReference>
<reference evidence="2 3" key="1">
    <citation type="submission" date="2021-03" db="EMBL/GenBank/DDBJ databases">
        <title>Genomic Encyclopedia of Type Strains, Phase IV (KMG-IV): sequencing the most valuable type-strain genomes for metagenomic binning, comparative biology and taxonomic classification.</title>
        <authorList>
            <person name="Goeker M."/>
        </authorList>
    </citation>
    <scope>NUCLEOTIDE SEQUENCE [LARGE SCALE GENOMIC DNA]</scope>
    <source>
        <strain evidence="2 3">DSM 24004</strain>
    </source>
</reference>
<dbReference type="InterPro" id="IPR036388">
    <property type="entry name" value="WH-like_DNA-bd_sf"/>
</dbReference>
<comment type="caution">
    <text evidence="2">The sequence shown here is derived from an EMBL/GenBank/DDBJ whole genome shotgun (WGS) entry which is preliminary data.</text>
</comment>